<proteinExistence type="predicted"/>
<keyword evidence="1" id="KW-1133">Transmembrane helix</keyword>
<dbReference type="Pfam" id="PF05545">
    <property type="entry name" value="FixQ"/>
    <property type="match status" value="1"/>
</dbReference>
<accession>A0ABU7LRJ3</accession>
<dbReference type="RefSeq" id="WP_330199185.1">
    <property type="nucleotide sequence ID" value="NZ_JAZDRP010000005.1"/>
</dbReference>
<evidence type="ECO:0000313" key="3">
    <source>
        <dbReference type="Proteomes" id="UP001354971"/>
    </source>
</evidence>
<dbReference type="Proteomes" id="UP001354971">
    <property type="component" value="Unassembled WGS sequence"/>
</dbReference>
<dbReference type="EMBL" id="JAZDRP010000005">
    <property type="protein sequence ID" value="MEE2526522.1"/>
    <property type="molecule type" value="Genomic_DNA"/>
</dbReference>
<gene>
    <name evidence="2" type="ORF">V0U79_09100</name>
</gene>
<name>A0ABU7LRJ3_9PROT</name>
<evidence type="ECO:0000256" key="1">
    <source>
        <dbReference type="SAM" id="Phobius"/>
    </source>
</evidence>
<keyword evidence="3" id="KW-1185">Reference proteome</keyword>
<sequence>MYEALASFAQTWGLLFFFAVFIGVLVYALWPKNGAKFEAAARMPLNDDAPAPRDGEKE</sequence>
<keyword evidence="1" id="KW-0812">Transmembrane</keyword>
<dbReference type="InterPro" id="IPR008621">
    <property type="entry name" value="Cbb3-typ_cyt_oxidase_comp"/>
</dbReference>
<keyword evidence="1" id="KW-0472">Membrane</keyword>
<protein>
    <submittedName>
        <fullName evidence="2">Cbb3-type cytochrome c oxidase subunit 3</fullName>
    </submittedName>
</protein>
<evidence type="ECO:0000313" key="2">
    <source>
        <dbReference type="EMBL" id="MEE2526522.1"/>
    </source>
</evidence>
<organism evidence="2 3">
    <name type="scientific">Hyphobacterium lacteum</name>
    <dbReference type="NCBI Taxonomy" id="3116575"/>
    <lineage>
        <taxon>Bacteria</taxon>
        <taxon>Pseudomonadati</taxon>
        <taxon>Pseudomonadota</taxon>
        <taxon>Alphaproteobacteria</taxon>
        <taxon>Maricaulales</taxon>
        <taxon>Maricaulaceae</taxon>
        <taxon>Hyphobacterium</taxon>
    </lineage>
</organism>
<reference evidence="2 3" key="1">
    <citation type="submission" date="2024-01" db="EMBL/GenBank/DDBJ databases">
        <title>Hyphobacterium bacterium isolated from marine sediment.</title>
        <authorList>
            <person name="Zhao S."/>
        </authorList>
    </citation>
    <scope>NUCLEOTIDE SEQUENCE [LARGE SCALE GENOMIC DNA]</scope>
    <source>
        <strain evidence="3">HN65</strain>
    </source>
</reference>
<dbReference type="CDD" id="cd01324">
    <property type="entry name" value="cbb3_Oxidase_CcoQ"/>
    <property type="match status" value="1"/>
</dbReference>
<comment type="caution">
    <text evidence="2">The sequence shown here is derived from an EMBL/GenBank/DDBJ whole genome shotgun (WGS) entry which is preliminary data.</text>
</comment>
<feature type="transmembrane region" description="Helical" evidence="1">
    <location>
        <begin position="12"/>
        <end position="30"/>
    </location>
</feature>